<accession>I4G7Y5</accession>
<dbReference type="Proteomes" id="UP000003480">
    <property type="component" value="Unassembled WGS sequence"/>
</dbReference>
<name>I4G7Y5_MICAE</name>
<dbReference type="AlphaFoldDB" id="I4G7Y5"/>
<evidence type="ECO:0000313" key="1">
    <source>
        <dbReference type="EMBL" id="CCI04046.1"/>
    </source>
</evidence>
<dbReference type="HOGENOM" id="CLU_3170222_0_0_3"/>
<dbReference type="EMBL" id="CAIJ01000480">
    <property type="protein sequence ID" value="CCI04046.1"/>
    <property type="molecule type" value="Genomic_DNA"/>
</dbReference>
<gene>
    <name evidence="1" type="ORF">MICAC_5300002</name>
</gene>
<reference evidence="1 2" key="1">
    <citation type="submission" date="2012-04" db="EMBL/GenBank/DDBJ databases">
        <authorList>
            <person name="Genoscope - CEA"/>
        </authorList>
    </citation>
    <scope>NUCLEOTIDE SEQUENCE [LARGE SCALE GENOMIC DNA]</scope>
    <source>
        <strain evidence="1 2">9443</strain>
    </source>
</reference>
<comment type="caution">
    <text evidence="1">The sequence shown here is derived from an EMBL/GenBank/DDBJ whole genome shotgun (WGS) entry which is preliminary data.</text>
</comment>
<sequence length="47" mass="5078">MLKVGSHFTKPVSLRLSQPDLGQIADLSFTSNLTKIMSSIMLISTGL</sequence>
<proteinExistence type="predicted"/>
<protein>
    <submittedName>
        <fullName evidence="1">Uncharacterized protein</fullName>
    </submittedName>
</protein>
<organism evidence="1 2">
    <name type="scientific">Microcystis aeruginosa PCC 9443</name>
    <dbReference type="NCBI Taxonomy" id="1160281"/>
    <lineage>
        <taxon>Bacteria</taxon>
        <taxon>Bacillati</taxon>
        <taxon>Cyanobacteriota</taxon>
        <taxon>Cyanophyceae</taxon>
        <taxon>Oscillatoriophycideae</taxon>
        <taxon>Chroococcales</taxon>
        <taxon>Microcystaceae</taxon>
        <taxon>Microcystis</taxon>
    </lineage>
</organism>
<evidence type="ECO:0000313" key="2">
    <source>
        <dbReference type="Proteomes" id="UP000003480"/>
    </source>
</evidence>